<dbReference type="InterPro" id="IPR040840">
    <property type="entry name" value="TcA_TcB_BD"/>
</dbReference>
<organism evidence="4 5">
    <name type="scientific">Nitrosomonas communis</name>
    <dbReference type="NCBI Taxonomy" id="44574"/>
    <lineage>
        <taxon>Bacteria</taxon>
        <taxon>Pseudomonadati</taxon>
        <taxon>Pseudomonadota</taxon>
        <taxon>Betaproteobacteria</taxon>
        <taxon>Nitrosomonadales</taxon>
        <taxon>Nitrosomonadaceae</taxon>
        <taxon>Nitrosomonas</taxon>
    </lineage>
</organism>
<feature type="transmembrane region" description="Helical" evidence="2">
    <location>
        <begin position="413"/>
        <end position="435"/>
    </location>
</feature>
<keyword evidence="2" id="KW-0472">Membrane</keyword>
<gene>
    <name evidence="4" type="ORF">SAMN05421863_103232</name>
</gene>
<evidence type="ECO:0000313" key="5">
    <source>
        <dbReference type="Proteomes" id="UP000183287"/>
    </source>
</evidence>
<keyword evidence="2" id="KW-1133">Transmembrane helix</keyword>
<dbReference type="AlphaFoldDB" id="A0A1I4REP3"/>
<dbReference type="OrthoDB" id="9781691at2"/>
<evidence type="ECO:0000259" key="3">
    <source>
        <dbReference type="Pfam" id="PF18276"/>
    </source>
</evidence>
<keyword evidence="5" id="KW-1185">Reference proteome</keyword>
<name>A0A1I4REP3_9PROT</name>
<feature type="domain" description="Tc toxin complex TcA C-terminal TcB-binding" evidence="3">
    <location>
        <begin position="507"/>
        <end position="637"/>
    </location>
</feature>
<keyword evidence="1" id="KW-0175">Coiled coil</keyword>
<sequence>MKEHSKYAPRPDVLGNNRLTNTVRDALVHANSTPLYQVEKLNETEIVLARVEDYLGKGHFGAALREADTLRIDDSALAEHYEFLRLEKTTRGSIGIADRYFIRGDKSNARRYFERALQPNTNNMSVIRVTQTAERVFDKLLDERKGLLKGLRDSIHKESFDQWCQKKRKLQDFTVVDAADIRQAIFTDYHLESVFGELPPIDPDPGYLDPLPAETEFIGFTASVPGAIFSSASPGEEAAAPEDNRLRASVAMPIVSNILVAKVGLFALDHGLSPNGQAASTVPLFRYEHLRDSAQQIISHIQSIESRMLPIQLELDNFAEVVDAIRRPLAEQEAELEAVKQKIHDLTEALVKLVQAEKAMAEAVVLLHNAQDECECDWWCWVVAVLSFAAAAAIVAVFAIAASAAAPVIGPAFFVALGLSVPVALFADMFVLTGINTITCNNVGQIGDAAERTLKGLRQTIDDVEAELNYALMRKDVLIANINGLNNKLSEVYESNAARVLDAKTLDLIQSQYNNLRQSLLTRAQSVAKLAQDAFNFERDANVHLIKESYFDSDRKDYTAVESLQRDLGGMDYIDLTGRTQKALQLTHVISLRKHYPMSYIAMQLTGCARITTTLAEFDRWFPGTYMQRIKEIKVEVMVQNQVVAARGYISNDGVSFIRFQDPGDKRKIDNVEVFVEPDPDIERLCYKRLQRRRHVDTMAFPDFDSYLYKDRRRKLQEKERNFFENVGPESSWILELLPEQVFEFTQISDVRIYFQYEAFFDENLKHILEKKRYQDRQESAALSISKALQSKGESTDFSDTVRIKITREMFEVPVVDKKIVNVGFLVKPKVDAALEGIARLEVSLENPAPIQVSTNEQGIVATAKNHTAGTGLAELEAMAHGKPVEGTWTVKIADLPNSISTDAIQDIFLLLNYEFVPAT</sequence>
<evidence type="ECO:0000313" key="4">
    <source>
        <dbReference type="EMBL" id="SFM50699.1"/>
    </source>
</evidence>
<dbReference type="RefSeq" id="WP_074905829.1">
    <property type="nucleotide sequence ID" value="NZ_FOUB01000032.1"/>
</dbReference>
<dbReference type="Pfam" id="PF18276">
    <property type="entry name" value="TcA_TcB_BD"/>
    <property type="match status" value="1"/>
</dbReference>
<evidence type="ECO:0000256" key="1">
    <source>
        <dbReference type="SAM" id="Coils"/>
    </source>
</evidence>
<evidence type="ECO:0000256" key="2">
    <source>
        <dbReference type="SAM" id="Phobius"/>
    </source>
</evidence>
<dbReference type="Proteomes" id="UP000183287">
    <property type="component" value="Unassembled WGS sequence"/>
</dbReference>
<reference evidence="5" key="1">
    <citation type="submission" date="2016-10" db="EMBL/GenBank/DDBJ databases">
        <authorList>
            <person name="Varghese N."/>
            <person name="Submissions S."/>
        </authorList>
    </citation>
    <scope>NUCLEOTIDE SEQUENCE [LARGE SCALE GENOMIC DNA]</scope>
    <source>
        <strain evidence="5">Nm44</strain>
    </source>
</reference>
<feature type="coiled-coil region" evidence="1">
    <location>
        <begin position="329"/>
        <end position="373"/>
    </location>
</feature>
<feature type="transmembrane region" description="Helical" evidence="2">
    <location>
        <begin position="378"/>
        <end position="401"/>
    </location>
</feature>
<dbReference type="EMBL" id="FOUB01000032">
    <property type="protein sequence ID" value="SFM50699.1"/>
    <property type="molecule type" value="Genomic_DNA"/>
</dbReference>
<accession>A0A1I4REP3</accession>
<protein>
    <recommendedName>
        <fullName evidence="3">Tc toxin complex TcA C-terminal TcB-binding domain-containing protein</fullName>
    </recommendedName>
</protein>
<keyword evidence="2" id="KW-0812">Transmembrane</keyword>
<proteinExistence type="predicted"/>